<dbReference type="EMBL" id="CACRUT010000016">
    <property type="protein sequence ID" value="VYU48001.1"/>
    <property type="molecule type" value="Genomic_DNA"/>
</dbReference>
<dbReference type="Pfam" id="PF13306">
    <property type="entry name" value="LRR_5"/>
    <property type="match status" value="1"/>
</dbReference>
<accession>A0A6N3F7N0</accession>
<protein>
    <recommendedName>
        <fullName evidence="1">MBG domain-containing protein</fullName>
    </recommendedName>
</protein>
<proteinExistence type="predicted"/>
<evidence type="ECO:0000313" key="2">
    <source>
        <dbReference type="EMBL" id="VYU48001.1"/>
    </source>
</evidence>
<dbReference type="RefSeq" id="WP_412442773.1">
    <property type="nucleotide sequence ID" value="NZ_CACRUT010000016.1"/>
</dbReference>
<sequence>MKTFRIGLLAIAMLWGSIASWGYDFEVDGIYYNVNSGAEPTVSVTSGDAAYQGHVSIPESVTYEGITYTVTKIGDNAFSYDDITSVDLPSTLVNIGTGAFQYTKITSIIFPEKLNYIGALAFDNCEQLKEVFLLGDEYPALYSYCFERNYFSRKFYVKDKDKCSKTSRWYWYEDAIVQYVTFDNSNEFTYTGQVPEVNYTNNLTFYELNMQTENMQKNAGTHTVNFRARYSNGLEVDIPYTYTINQAPLAVEIHEAEKIYGDPNPSLTYTLTGFVNNEDESVFRKPLQLSVYCFRGSDVGEYPINLNTEDYAENYKVYLYKQGYLRVKKAPITVKVNDQTRLYGDSNPQFTFSFEGLKNDDTTPNLTVDFKVSTTAKATSEVGIYDVTASGGVAKNYEFTEFQGGKLFVTQAPLIIEAQSSTRTYGSENAPFKFIYSGFKNNDTATSLTRLPEATTDATAASDAGSYSIVPYGAEAKNYNISYKNGTLTVQKATLLATVGNVSRTYGEKNPDFTVTYSGFVNQEDESEILIRPQFNCKAGQWTDVGSYPIVASGAEATNYTFNYQNGVLTIGKATQEILWEQDLTDIRTGTQVELTATATSGLPIEYELGANDVATVYEANGTYYLDCYGVGEVYIKAKQQGNQNYYSAVRLSKKLVVNDGSSIGAVTGDAPLITVDKRIIKVNGAKAQIQVYDTTGRLVKNVSPAGKLTLIEMAKPGIFIVHTQSMSSKVVLR</sequence>
<dbReference type="InterPro" id="IPR026906">
    <property type="entry name" value="LRR_5"/>
</dbReference>
<dbReference type="AlphaFoldDB" id="A0A6N3F7N0"/>
<feature type="domain" description="MBG" evidence="1">
    <location>
        <begin position="497"/>
        <end position="570"/>
    </location>
</feature>
<gene>
    <name evidence="2" type="ORF">PCLFYP37_03061</name>
</gene>
<evidence type="ECO:0000259" key="1">
    <source>
        <dbReference type="Pfam" id="PF18676"/>
    </source>
</evidence>
<dbReference type="Gene3D" id="3.80.10.10">
    <property type="entry name" value="Ribonuclease Inhibitor"/>
    <property type="match status" value="1"/>
</dbReference>
<dbReference type="InterPro" id="IPR032675">
    <property type="entry name" value="LRR_dom_sf"/>
</dbReference>
<dbReference type="Gene3D" id="3.30.160.710">
    <property type="match status" value="3"/>
</dbReference>
<feature type="domain" description="MBG" evidence="1">
    <location>
        <begin position="249"/>
        <end position="323"/>
    </location>
</feature>
<feature type="domain" description="MBG" evidence="1">
    <location>
        <begin position="332"/>
        <end position="407"/>
    </location>
</feature>
<name>A0A6N3F7N0_9BACT</name>
<organism evidence="2">
    <name type="scientific">Paraprevotella clara</name>
    <dbReference type="NCBI Taxonomy" id="454154"/>
    <lineage>
        <taxon>Bacteria</taxon>
        <taxon>Pseudomonadati</taxon>
        <taxon>Bacteroidota</taxon>
        <taxon>Bacteroidia</taxon>
        <taxon>Bacteroidales</taxon>
        <taxon>Prevotellaceae</taxon>
        <taxon>Paraprevotella</taxon>
    </lineage>
</organism>
<feature type="domain" description="MBG" evidence="1">
    <location>
        <begin position="414"/>
        <end position="489"/>
    </location>
</feature>
<dbReference type="Pfam" id="PF18676">
    <property type="entry name" value="MBG_2"/>
    <property type="match status" value="4"/>
</dbReference>
<dbReference type="InterPro" id="IPR041286">
    <property type="entry name" value="MBG_2"/>
</dbReference>
<reference evidence="2" key="1">
    <citation type="submission" date="2019-11" db="EMBL/GenBank/DDBJ databases">
        <authorList>
            <person name="Feng L."/>
        </authorList>
    </citation>
    <scope>NUCLEOTIDE SEQUENCE</scope>
    <source>
        <strain evidence="2">PclaraLFYP37</strain>
    </source>
</reference>